<dbReference type="EMBL" id="HE577327">
    <property type="protein sequence ID" value="CCC99116.1"/>
    <property type="molecule type" value="Genomic_DNA"/>
</dbReference>
<protein>
    <submittedName>
        <fullName evidence="1">Uncharacterized protein</fullName>
    </submittedName>
</protein>
<proteinExistence type="predicted"/>
<evidence type="ECO:0000313" key="2">
    <source>
        <dbReference type="Proteomes" id="UP000007319"/>
    </source>
</evidence>
<evidence type="ECO:0000313" key="1">
    <source>
        <dbReference type="EMBL" id="CCC99116.1"/>
    </source>
</evidence>
<organism evidence="1 2">
    <name type="scientific">Azospirillum baldaniorum</name>
    <dbReference type="NCBI Taxonomy" id="1064539"/>
    <lineage>
        <taxon>Bacteria</taxon>
        <taxon>Pseudomonadati</taxon>
        <taxon>Pseudomonadota</taxon>
        <taxon>Alphaproteobacteria</taxon>
        <taxon>Rhodospirillales</taxon>
        <taxon>Azospirillaceae</taxon>
        <taxon>Azospirillum</taxon>
    </lineage>
</organism>
<name>A0A9P1JST1_9PROT</name>
<accession>A0A9P1JST1</accession>
<reference evidence="1 2" key="1">
    <citation type="journal article" date="2011" name="PLoS Genet.">
        <title>Azospirillum genomes reveal transition of bacteria from aquatic to terrestrial environments.</title>
        <authorList>
            <person name="Wisniewski-Dye F."/>
            <person name="Borziak K."/>
            <person name="Khalsa-Moyers G."/>
            <person name="Alexandre G."/>
            <person name="Sukharnikov L.O."/>
            <person name="Wuichet K."/>
            <person name="Hurst G.B."/>
            <person name="McDonald W.H."/>
            <person name="Robertson J.S."/>
            <person name="Barbe V."/>
            <person name="Calteau A."/>
            <person name="Rouy Z."/>
            <person name="Mangenot S."/>
            <person name="Prigent-Combaret C."/>
            <person name="Normand P."/>
            <person name="Boyer M."/>
            <person name="Siguier P."/>
            <person name="Dessaux Y."/>
            <person name="Elmerich C."/>
            <person name="Condemine G."/>
            <person name="Krishnen G."/>
            <person name="Kennedy I."/>
            <person name="Paterson A.H."/>
            <person name="Gonzalez V."/>
            <person name="Mavingui P."/>
            <person name="Zhulin I.B."/>
        </authorList>
    </citation>
    <scope>NUCLEOTIDE SEQUENCE [LARGE SCALE GENOMIC DNA]</scope>
    <source>
        <strain evidence="1 2">Sp245</strain>
    </source>
</reference>
<dbReference type="Proteomes" id="UP000007319">
    <property type="component" value="Chromosome"/>
</dbReference>
<gene>
    <name evidence="1" type="ORF">AZOBR_180186</name>
</gene>
<sequence>MPVTTAVPPDINAWAIGAVHTFQRRMVSLITADQQGRIWVSCLYHCGAPSAGNPEADLESSTWPHFCSPATHLGKKCDRPNRSD</sequence>
<dbReference type="AlphaFoldDB" id="A0A9P1JST1"/>
<keyword evidence="2" id="KW-1185">Reference proteome</keyword>
<dbReference type="KEGG" id="abs:AZOBR_180186"/>